<dbReference type="Proteomes" id="UP000266188">
    <property type="component" value="Unassembled WGS sequence"/>
</dbReference>
<feature type="region of interest" description="Disordered" evidence="5">
    <location>
        <begin position="921"/>
        <end position="967"/>
    </location>
</feature>
<dbReference type="GO" id="GO:0050897">
    <property type="term" value="F:cobalt ion binding"/>
    <property type="evidence" value="ECO:0007669"/>
    <property type="project" value="TreeGrafter"/>
</dbReference>
<dbReference type="GO" id="GO:0000287">
    <property type="term" value="F:magnesium ion binding"/>
    <property type="evidence" value="ECO:0007669"/>
    <property type="project" value="TreeGrafter"/>
</dbReference>
<evidence type="ECO:0000313" key="7">
    <source>
        <dbReference type="EMBL" id="RJE21232.1"/>
    </source>
</evidence>
<sequence>MEKSTEGLNPPRRVRTGDFDESFAREANKRRKQRQPIRLVRPLRSTASSQKARHHAWYRRASGKFRDEEDPGLHEELDGKPIQNLLQVGVSCRCVPFGSRSPLLFLTTKEDSPSLETRDIRWLHIQHTGIRFEEFVNSAIENARVPPATKGAIKDWLSSLQSQLESSVSTGMTFPGTVKGSMFASARDEDKEPTVSDTCLFMTLPYFLLSEGKFPHKGGQSHPVRALVESLYRNESPFSREFSQAVNRLRRSETGKVIYVPQMWCLLINNEYIATCAPTQLHTSPTSYITTVPGDEYPASVRLRLRWGLTFCIKLDECKTWFDFLLKVHYIYSHVLRMHVDVENCTYFRGSRKIDADEWELIVLNANVPGILIDINILLPNENSDWGRPIKRKIQQEYVETSGLALNKAREAGVDPESLQAFGVARSRFDYSEHDDMEFDESISLALLDKIRDHTETRIRLQTDSSRSSERQRSTNRYGRSFRRQNSPSYDSSESAPNDDSDRWHFSESDNSITRYIRRYPPRMHYRNVHTSGYPRPGRLVPHGLGVSPCDWPGCYGKGDRQRREVIRDTAFWAPREVTQAHREKGLEDKPPGYLEWPIYSGAKDGFEWPHNTARRAGAFRKNSEQDLANNMNPPQSLDGNAGPVVIDTSPMAHIDKSLRNRKLYRLQIPEQASELQRLLLEFQSASSGRSPVLIALMADAKDLVEHFIPRHIFSPIKESAFGALYDIALKCRYLDDDALKRRGIKQASKEMGKALLVSQSIKQGVHGREDDVFLLKSLVNALENLVLWLVEFNYHLRWPSKPTDPDVESIQDTANAPNAMEVEGANNDARACDVQPRETAQSPDETDSQSGIVVARNDTIATDVQSHKTGQSPDETDSQSGIVVVRNDTITTDVQSHETAQSPDESDSQSGIVVARNDKMTREAQSRRTAQPPNEIDVQSGTKIYPEEPLSGRNPRERRRSGKRVSLTKLNNMKRNLESAKTELLGLLEYQKPLDLASYSTVNTSGNIASVISSLVYGDCDLPLSLDPENAYLASIFRTSASNALDSVMHLDLGGIYQEYCSKLRLAVRDHPARNLLDDLGLAEEELDSIINVTENQQRIIKDFMSQSPHCLPTQNAWVRELDAAHRMLEDKVWVYRDLKVLIDKLRNQVKLQVELKQDNNNKAILVFTTVTVIFLPLSFMTSYFGMNTPDIRDMATGQWIFWAIAAPVTVFVAGFCMTVAYQGYKVQEYFRRL</sequence>
<evidence type="ECO:0000256" key="4">
    <source>
        <dbReference type="ARBA" id="ARBA00023136"/>
    </source>
</evidence>
<feature type="compositionally biased region" description="Polar residues" evidence="5">
    <location>
        <begin position="864"/>
        <end position="882"/>
    </location>
</feature>
<evidence type="ECO:0000256" key="1">
    <source>
        <dbReference type="ARBA" id="ARBA00004651"/>
    </source>
</evidence>
<feature type="compositionally biased region" description="Polar residues" evidence="5">
    <location>
        <begin position="928"/>
        <end position="943"/>
    </location>
</feature>
<keyword evidence="4 6" id="KW-0472">Membrane</keyword>
<feature type="transmembrane region" description="Helical" evidence="6">
    <location>
        <begin position="1201"/>
        <end position="1226"/>
    </location>
</feature>
<dbReference type="PANTHER" id="PTHR46494">
    <property type="entry name" value="CORA FAMILY METAL ION TRANSPORTER (EUROFUNG)"/>
    <property type="match status" value="1"/>
</dbReference>
<comment type="subcellular location">
    <subcellularLocation>
        <location evidence="1">Cell membrane</location>
        <topology evidence="1">Multi-pass membrane protein</topology>
    </subcellularLocation>
</comment>
<keyword evidence="8" id="KW-1185">Reference proteome</keyword>
<dbReference type="Gene3D" id="1.20.58.340">
    <property type="entry name" value="Magnesium transport protein CorA, transmembrane region"/>
    <property type="match status" value="1"/>
</dbReference>
<dbReference type="STRING" id="2070753.A0A3A2ZDL0"/>
<keyword evidence="2 6" id="KW-0812">Transmembrane</keyword>
<feature type="compositionally biased region" description="Basic residues" evidence="5">
    <location>
        <begin position="51"/>
        <end position="60"/>
    </location>
</feature>
<keyword evidence="3 6" id="KW-1133">Transmembrane helix</keyword>
<feature type="region of interest" description="Disordered" evidence="5">
    <location>
        <begin position="834"/>
        <end position="853"/>
    </location>
</feature>
<name>A0A3A2ZDL0_9EURO</name>
<feature type="region of interest" description="Disordered" evidence="5">
    <location>
        <begin position="894"/>
        <end position="913"/>
    </location>
</feature>
<feature type="transmembrane region" description="Helical" evidence="6">
    <location>
        <begin position="1166"/>
        <end position="1189"/>
    </location>
</feature>
<accession>A0A3A2ZDL0</accession>
<dbReference type="GO" id="GO:0015095">
    <property type="term" value="F:magnesium ion transmembrane transporter activity"/>
    <property type="evidence" value="ECO:0007669"/>
    <property type="project" value="TreeGrafter"/>
</dbReference>
<feature type="region of interest" description="Disordered" evidence="5">
    <location>
        <begin position="864"/>
        <end position="883"/>
    </location>
</feature>
<dbReference type="InterPro" id="IPR045863">
    <property type="entry name" value="CorA_TM1_TM2"/>
</dbReference>
<feature type="compositionally biased region" description="Polar residues" evidence="5">
    <location>
        <begin position="839"/>
        <end position="852"/>
    </location>
</feature>
<dbReference type="Pfam" id="PF01544">
    <property type="entry name" value="CorA"/>
    <property type="match status" value="1"/>
</dbReference>
<feature type="compositionally biased region" description="Polar residues" evidence="5">
    <location>
        <begin position="484"/>
        <end position="498"/>
    </location>
</feature>
<feature type="region of interest" description="Disordered" evidence="5">
    <location>
        <begin position="1"/>
        <end position="60"/>
    </location>
</feature>
<dbReference type="EMBL" id="MVGC01000243">
    <property type="protein sequence ID" value="RJE21232.1"/>
    <property type="molecule type" value="Genomic_DNA"/>
</dbReference>
<dbReference type="GO" id="GO:0015087">
    <property type="term" value="F:cobalt ion transmembrane transporter activity"/>
    <property type="evidence" value="ECO:0007669"/>
    <property type="project" value="TreeGrafter"/>
</dbReference>
<feature type="compositionally biased region" description="Polar residues" evidence="5">
    <location>
        <begin position="894"/>
        <end position="912"/>
    </location>
</feature>
<dbReference type="PANTHER" id="PTHR46494:SF1">
    <property type="entry name" value="CORA FAMILY METAL ION TRANSPORTER (EUROFUNG)"/>
    <property type="match status" value="1"/>
</dbReference>
<evidence type="ECO:0000256" key="6">
    <source>
        <dbReference type="SAM" id="Phobius"/>
    </source>
</evidence>
<proteinExistence type="predicted"/>
<feature type="region of interest" description="Disordered" evidence="5">
    <location>
        <begin position="459"/>
        <end position="506"/>
    </location>
</feature>
<feature type="compositionally biased region" description="Basic and acidic residues" evidence="5">
    <location>
        <begin position="15"/>
        <end position="27"/>
    </location>
</feature>
<reference evidence="8" key="1">
    <citation type="submission" date="2017-02" db="EMBL/GenBank/DDBJ databases">
        <authorList>
            <person name="Tafer H."/>
            <person name="Lopandic K."/>
        </authorList>
    </citation>
    <scope>NUCLEOTIDE SEQUENCE [LARGE SCALE GENOMIC DNA]</scope>
    <source>
        <strain evidence="8">CBS 366.77</strain>
    </source>
</reference>
<dbReference type="OrthoDB" id="5430750at2759"/>
<evidence type="ECO:0000313" key="8">
    <source>
        <dbReference type="Proteomes" id="UP000266188"/>
    </source>
</evidence>
<dbReference type="SUPFAM" id="SSF144083">
    <property type="entry name" value="Magnesium transport protein CorA, transmembrane region"/>
    <property type="match status" value="1"/>
</dbReference>
<dbReference type="AlphaFoldDB" id="A0A3A2ZDL0"/>
<protein>
    <submittedName>
        <fullName evidence="7">CorA-like Mg2+ transporter protein</fullName>
    </submittedName>
</protein>
<feature type="compositionally biased region" description="Basic and acidic residues" evidence="5">
    <location>
        <begin position="459"/>
        <end position="473"/>
    </location>
</feature>
<dbReference type="GO" id="GO:0005886">
    <property type="term" value="C:plasma membrane"/>
    <property type="evidence" value="ECO:0007669"/>
    <property type="project" value="UniProtKB-SubCell"/>
</dbReference>
<dbReference type="InterPro" id="IPR002523">
    <property type="entry name" value="MgTranspt_CorA/ZnTranspt_ZntB"/>
</dbReference>
<gene>
    <name evidence="7" type="ORF">PHISCL_06445</name>
</gene>
<evidence type="ECO:0000256" key="3">
    <source>
        <dbReference type="ARBA" id="ARBA00022989"/>
    </source>
</evidence>
<evidence type="ECO:0000256" key="5">
    <source>
        <dbReference type="SAM" id="MobiDB-lite"/>
    </source>
</evidence>
<organism evidence="7 8">
    <name type="scientific">Aspergillus sclerotialis</name>
    <dbReference type="NCBI Taxonomy" id="2070753"/>
    <lineage>
        <taxon>Eukaryota</taxon>
        <taxon>Fungi</taxon>
        <taxon>Dikarya</taxon>
        <taxon>Ascomycota</taxon>
        <taxon>Pezizomycotina</taxon>
        <taxon>Eurotiomycetes</taxon>
        <taxon>Eurotiomycetidae</taxon>
        <taxon>Eurotiales</taxon>
        <taxon>Aspergillaceae</taxon>
        <taxon>Aspergillus</taxon>
        <taxon>Aspergillus subgen. Polypaecilum</taxon>
    </lineage>
</organism>
<evidence type="ECO:0000256" key="2">
    <source>
        <dbReference type="ARBA" id="ARBA00022692"/>
    </source>
</evidence>
<comment type="caution">
    <text evidence="7">The sequence shown here is derived from an EMBL/GenBank/DDBJ whole genome shotgun (WGS) entry which is preliminary data.</text>
</comment>